<keyword evidence="1" id="KW-0808">Transferase</keyword>
<dbReference type="Gene3D" id="3.40.630.30">
    <property type="match status" value="1"/>
</dbReference>
<proteinExistence type="predicted"/>
<evidence type="ECO:0000256" key="2">
    <source>
        <dbReference type="ARBA" id="ARBA00023315"/>
    </source>
</evidence>
<comment type="caution">
    <text evidence="5">The sequence shown here is derived from an EMBL/GenBank/DDBJ whole genome shotgun (WGS) entry which is preliminary data.</text>
</comment>
<dbReference type="GO" id="GO:0016747">
    <property type="term" value="F:acyltransferase activity, transferring groups other than amino-acyl groups"/>
    <property type="evidence" value="ECO:0007669"/>
    <property type="project" value="InterPro"/>
</dbReference>
<evidence type="ECO:0000259" key="3">
    <source>
        <dbReference type="PROSITE" id="PS50995"/>
    </source>
</evidence>
<evidence type="ECO:0000313" key="5">
    <source>
        <dbReference type="EMBL" id="RST82819.1"/>
    </source>
</evidence>
<dbReference type="SUPFAM" id="SSF46785">
    <property type="entry name" value="Winged helix' DNA-binding domain"/>
    <property type="match status" value="1"/>
</dbReference>
<reference evidence="5 6" key="1">
    <citation type="submission" date="2018-12" db="EMBL/GenBank/DDBJ databases">
        <title>Mesorhizobium carbonis sp. nov., isolated from coal mine water.</title>
        <authorList>
            <person name="Xin W."/>
            <person name="Xu Z."/>
            <person name="Xiang F."/>
            <person name="Zhang J."/>
            <person name="Xi L."/>
            <person name="Liu J."/>
        </authorList>
    </citation>
    <scope>NUCLEOTIDE SEQUENCE [LARGE SCALE GENOMIC DNA]</scope>
    <source>
        <strain evidence="5 6">B2.3</strain>
    </source>
</reference>
<evidence type="ECO:0000259" key="4">
    <source>
        <dbReference type="PROSITE" id="PS51186"/>
    </source>
</evidence>
<dbReference type="PROSITE" id="PS51186">
    <property type="entry name" value="GNAT"/>
    <property type="match status" value="1"/>
</dbReference>
<dbReference type="OrthoDB" id="273614at2"/>
<dbReference type="CDD" id="cd04301">
    <property type="entry name" value="NAT_SF"/>
    <property type="match status" value="1"/>
</dbReference>
<dbReference type="Pfam" id="PF12802">
    <property type="entry name" value="MarR_2"/>
    <property type="match status" value="1"/>
</dbReference>
<dbReference type="Proteomes" id="UP000278398">
    <property type="component" value="Unassembled WGS sequence"/>
</dbReference>
<sequence length="297" mass="32575">MDRAEIDIIRDFNRVVTLRSGAMEESYLGRGRPLGQARVLFEIGPGGRDLKDLRERLRLDSGYLSRLLASLRRQGLVEVQPDRGDKRKRRAMLTEAGRAEWAAYDSLSDDRARSMLEPLSPGGRTRLVAAMAEVGRLLGLATLTITVEPPASLDARACVAAYVGELGLRFEEGFDPGNGNPTPDDEALTPPAGCFLVARLDGRAVGCGALRRLAPGVGEVKRMWVAPEARGLGLSRRLLGALEEHARDLGIDRVRLDTNRALGEAQALYRSAGYREIARFNDNPYADFWFEKSLDGG</sequence>
<dbReference type="EMBL" id="RWKW01000113">
    <property type="protein sequence ID" value="RST82819.1"/>
    <property type="molecule type" value="Genomic_DNA"/>
</dbReference>
<dbReference type="InterPro" id="IPR016181">
    <property type="entry name" value="Acyl_CoA_acyltransferase"/>
</dbReference>
<dbReference type="InterPro" id="IPR036388">
    <property type="entry name" value="WH-like_DNA-bd_sf"/>
</dbReference>
<dbReference type="RefSeq" id="WP_126702308.1">
    <property type="nucleotide sequence ID" value="NZ_RWKW01000113.1"/>
</dbReference>
<keyword evidence="6" id="KW-1185">Reference proteome</keyword>
<gene>
    <name evidence="5" type="ORF">EJC49_23190</name>
</gene>
<dbReference type="PANTHER" id="PTHR43877">
    <property type="entry name" value="AMINOALKYLPHOSPHONATE N-ACETYLTRANSFERASE-RELATED-RELATED"/>
    <property type="match status" value="1"/>
</dbReference>
<dbReference type="GO" id="GO:0003700">
    <property type="term" value="F:DNA-binding transcription factor activity"/>
    <property type="evidence" value="ECO:0007669"/>
    <property type="project" value="InterPro"/>
</dbReference>
<dbReference type="Gene3D" id="1.10.10.10">
    <property type="entry name" value="Winged helix-like DNA-binding domain superfamily/Winged helix DNA-binding domain"/>
    <property type="match status" value="1"/>
</dbReference>
<dbReference type="AlphaFoldDB" id="A0A3R9ZVJ6"/>
<evidence type="ECO:0000256" key="1">
    <source>
        <dbReference type="ARBA" id="ARBA00022679"/>
    </source>
</evidence>
<accession>A0A3R9ZVJ6</accession>
<dbReference type="PROSITE" id="PS50995">
    <property type="entry name" value="HTH_MARR_2"/>
    <property type="match status" value="1"/>
</dbReference>
<dbReference type="InterPro" id="IPR000182">
    <property type="entry name" value="GNAT_dom"/>
</dbReference>
<dbReference type="PANTHER" id="PTHR43877:SF2">
    <property type="entry name" value="AMINOALKYLPHOSPHONATE N-ACETYLTRANSFERASE-RELATED"/>
    <property type="match status" value="1"/>
</dbReference>
<keyword evidence="2" id="KW-0012">Acyltransferase</keyword>
<dbReference type="InterPro" id="IPR000835">
    <property type="entry name" value="HTH_MarR-typ"/>
</dbReference>
<evidence type="ECO:0000313" key="6">
    <source>
        <dbReference type="Proteomes" id="UP000278398"/>
    </source>
</evidence>
<dbReference type="Pfam" id="PF00583">
    <property type="entry name" value="Acetyltransf_1"/>
    <property type="match status" value="1"/>
</dbReference>
<dbReference type="SUPFAM" id="SSF55729">
    <property type="entry name" value="Acyl-CoA N-acyltransferases (Nat)"/>
    <property type="match status" value="1"/>
</dbReference>
<feature type="domain" description="HTH marR-type" evidence="3">
    <location>
        <begin position="5"/>
        <end position="136"/>
    </location>
</feature>
<feature type="domain" description="N-acetyltransferase" evidence="4">
    <location>
        <begin position="153"/>
        <end position="295"/>
    </location>
</feature>
<dbReference type="InterPro" id="IPR036390">
    <property type="entry name" value="WH_DNA-bd_sf"/>
</dbReference>
<name>A0A3R9ZVJ6_9HYPH</name>
<protein>
    <submittedName>
        <fullName evidence="5">MarR family transcriptional regulator</fullName>
    </submittedName>
</protein>
<organism evidence="5 6">
    <name type="scientific">Aquibium carbonis</name>
    <dbReference type="NCBI Taxonomy" id="2495581"/>
    <lineage>
        <taxon>Bacteria</taxon>
        <taxon>Pseudomonadati</taxon>
        <taxon>Pseudomonadota</taxon>
        <taxon>Alphaproteobacteria</taxon>
        <taxon>Hyphomicrobiales</taxon>
        <taxon>Phyllobacteriaceae</taxon>
        <taxon>Aquibium</taxon>
    </lineage>
</organism>
<dbReference type="InterPro" id="IPR050832">
    <property type="entry name" value="Bact_Acetyltransf"/>
</dbReference>